<dbReference type="InterPro" id="IPR011343">
    <property type="entry name" value="DeoC"/>
</dbReference>
<dbReference type="GO" id="GO:0016052">
    <property type="term" value="P:carbohydrate catabolic process"/>
    <property type="evidence" value="ECO:0007669"/>
    <property type="project" value="TreeGrafter"/>
</dbReference>
<evidence type="ECO:0000256" key="2">
    <source>
        <dbReference type="ARBA" id="ARBA00009473"/>
    </source>
</evidence>
<dbReference type="InterPro" id="IPR013785">
    <property type="entry name" value="Aldolase_TIM"/>
</dbReference>
<keyword evidence="5" id="KW-0704">Schiff base</keyword>
<comment type="pathway">
    <text evidence="1">Carbohydrate degradation; 2-deoxy-D-ribose 1-phosphate degradation; D-glyceraldehyde 3-phosphate and acetaldehyde from 2-deoxy-alpha-D-ribose 1-phosphate: step 2/2.</text>
</comment>
<dbReference type="InterPro" id="IPR002915">
    <property type="entry name" value="DeoC/FbaB/LacD_aldolase"/>
</dbReference>
<dbReference type="EC" id="4.1.2.4" evidence="3 7"/>
<reference evidence="8 9" key="1">
    <citation type="submission" date="2016-10" db="EMBL/GenBank/DDBJ databases">
        <authorList>
            <person name="Varghese N."/>
            <person name="Submissions S."/>
        </authorList>
    </citation>
    <scope>NUCLEOTIDE SEQUENCE [LARGE SCALE GENOMIC DNA]</scope>
    <source>
        <strain evidence="8 9">DSM 18839</strain>
    </source>
</reference>
<evidence type="ECO:0000256" key="5">
    <source>
        <dbReference type="ARBA" id="ARBA00023270"/>
    </source>
</evidence>
<dbReference type="SMART" id="SM01133">
    <property type="entry name" value="DeoC"/>
    <property type="match status" value="1"/>
</dbReference>
<dbReference type="Gene3D" id="3.20.20.70">
    <property type="entry name" value="Aldolase class I"/>
    <property type="match status" value="1"/>
</dbReference>
<comment type="catalytic activity">
    <reaction evidence="6">
        <text>2-deoxy-D-ribose 5-phosphate = D-glyceraldehyde 3-phosphate + acetaldehyde</text>
        <dbReference type="Rhea" id="RHEA:12821"/>
        <dbReference type="ChEBI" id="CHEBI:15343"/>
        <dbReference type="ChEBI" id="CHEBI:59776"/>
        <dbReference type="ChEBI" id="CHEBI:62877"/>
        <dbReference type="EC" id="4.1.2.4"/>
    </reaction>
</comment>
<dbReference type="RefSeq" id="WP_093153172.1">
    <property type="nucleotide sequence ID" value="NZ_FNBW01000014.1"/>
</dbReference>
<organism evidence="8 9">
    <name type="scientific">Thalassobaculum litoreum DSM 18839</name>
    <dbReference type="NCBI Taxonomy" id="1123362"/>
    <lineage>
        <taxon>Bacteria</taxon>
        <taxon>Pseudomonadati</taxon>
        <taxon>Pseudomonadota</taxon>
        <taxon>Alphaproteobacteria</taxon>
        <taxon>Rhodospirillales</taxon>
        <taxon>Thalassobaculaceae</taxon>
        <taxon>Thalassobaculum</taxon>
    </lineage>
</organism>
<evidence type="ECO:0000256" key="3">
    <source>
        <dbReference type="ARBA" id="ARBA00012515"/>
    </source>
</evidence>
<proteinExistence type="inferred from homology"/>
<comment type="similarity">
    <text evidence="2">Belongs to the DeoC/FbaB aldolase family. DeoC type 2 subfamily.</text>
</comment>
<dbReference type="PANTHER" id="PTHR10889:SF3">
    <property type="entry name" value="DEOXYRIBOSE-PHOSPHATE ALDOLASE"/>
    <property type="match status" value="1"/>
</dbReference>
<dbReference type="AlphaFoldDB" id="A0A8G2BLG3"/>
<dbReference type="NCBIfam" id="TIGR00126">
    <property type="entry name" value="deoC"/>
    <property type="match status" value="1"/>
</dbReference>
<dbReference type="GO" id="GO:0004139">
    <property type="term" value="F:deoxyribose-phosphate aldolase activity"/>
    <property type="evidence" value="ECO:0007669"/>
    <property type="project" value="UniProtKB-UniRule"/>
</dbReference>
<keyword evidence="4" id="KW-0456">Lyase</keyword>
<evidence type="ECO:0000256" key="6">
    <source>
        <dbReference type="ARBA" id="ARBA00048791"/>
    </source>
</evidence>
<name>A0A8G2BLG3_9PROT</name>
<gene>
    <name evidence="8" type="ORF">SAMN05660686_04019</name>
</gene>
<dbReference type="Proteomes" id="UP000198615">
    <property type="component" value="Unassembled WGS sequence"/>
</dbReference>
<evidence type="ECO:0000256" key="1">
    <source>
        <dbReference type="ARBA" id="ARBA00004816"/>
    </source>
</evidence>
<evidence type="ECO:0000256" key="7">
    <source>
        <dbReference type="NCBIfam" id="TIGR00126"/>
    </source>
</evidence>
<dbReference type="PIRSF" id="PIRSF001357">
    <property type="entry name" value="DeoC"/>
    <property type="match status" value="1"/>
</dbReference>
<protein>
    <recommendedName>
        <fullName evidence="3 7">Deoxyribose-phosphate aldolase</fullName>
        <ecNumber evidence="3 7">4.1.2.4</ecNumber>
    </recommendedName>
</protein>
<dbReference type="SUPFAM" id="SSF51569">
    <property type="entry name" value="Aldolase"/>
    <property type="match status" value="1"/>
</dbReference>
<dbReference type="PANTHER" id="PTHR10889">
    <property type="entry name" value="DEOXYRIBOSE-PHOSPHATE ALDOLASE"/>
    <property type="match status" value="1"/>
</dbReference>
<comment type="caution">
    <text evidence="8">The sequence shown here is derived from an EMBL/GenBank/DDBJ whole genome shotgun (WGS) entry which is preliminary data.</text>
</comment>
<dbReference type="EMBL" id="FNBW01000014">
    <property type="protein sequence ID" value="SDG31821.1"/>
    <property type="molecule type" value="Genomic_DNA"/>
</dbReference>
<evidence type="ECO:0000313" key="9">
    <source>
        <dbReference type="Proteomes" id="UP000198615"/>
    </source>
</evidence>
<dbReference type="GO" id="GO:0005737">
    <property type="term" value="C:cytoplasm"/>
    <property type="evidence" value="ECO:0007669"/>
    <property type="project" value="InterPro"/>
</dbReference>
<evidence type="ECO:0000256" key="4">
    <source>
        <dbReference type="ARBA" id="ARBA00023239"/>
    </source>
</evidence>
<dbReference type="OrthoDB" id="6579831at2"/>
<accession>A0A8G2BLG3</accession>
<dbReference type="Pfam" id="PF01791">
    <property type="entry name" value="DeoC"/>
    <property type="match status" value="1"/>
</dbReference>
<dbReference type="GO" id="GO:0009264">
    <property type="term" value="P:deoxyribonucleotide catabolic process"/>
    <property type="evidence" value="ECO:0007669"/>
    <property type="project" value="UniProtKB-UniRule"/>
</dbReference>
<evidence type="ECO:0000313" key="8">
    <source>
        <dbReference type="EMBL" id="SDG31821.1"/>
    </source>
</evidence>
<sequence length="256" mass="26480">MTSDTSTDALAETARRAIACLDLTSLNDGDDDAAIETLCRRAVTPAGPVAAVCVWPRFVPLCRDRLEGSGVTVCTVVNFPHGRDNVEQVRDEILPAIADGADEIDVVLPYTALLTGRVAEARAVLDMARLMTGEATLKVILETGRLLTPSAIREAAALAVDAGADFLKTSTGKVAISATLEAAHVLLDVAAAAGRPVGVKVAGGVRTTEQAAAYLRLADAINGRAEPSNFRFGASGLLDALLATLDGRPATVSAGY</sequence>
<keyword evidence="9" id="KW-1185">Reference proteome</keyword>